<dbReference type="GO" id="GO:0055085">
    <property type="term" value="P:transmembrane transport"/>
    <property type="evidence" value="ECO:0007669"/>
    <property type="project" value="InterPro"/>
</dbReference>
<protein>
    <submittedName>
        <fullName evidence="1">Uncharacterized protein</fullName>
    </submittedName>
</protein>
<sequence>MAPLKFDKLLCGPSLDLFTKDFPHGNVWEVEHVAKGPKLELNNSVLLSKAEKLSGVATVKHNVFNFDTELKLNSAGVHSFDVFGHSPFCPKLKVGSRYTHDGAKNKHSLLVTSEHVSDLVSSRAEVSPLALSYNVFSLFHFGPAKNCTVGAEVVGKKLEKINFTLGTSYKRVLEGNTFLFALRLAGSCDQLVEKVLGNAHVTNEGLKAPTSLSVAFDHSVKEGTTALSFGGLWHLTPLDHPLGSFLKAKCDNNARVSVAYGQKLNGTVGLVFGVDFDAKKLASEPDLKYGLKLNLTS</sequence>
<dbReference type="InterPro" id="IPR027246">
    <property type="entry name" value="Porin_Euk/Tom40"/>
</dbReference>
<dbReference type="VEuPathDB" id="PiroplasmaDB:BEWA_054830"/>
<dbReference type="GO" id="GO:0005741">
    <property type="term" value="C:mitochondrial outer membrane"/>
    <property type="evidence" value="ECO:0007669"/>
    <property type="project" value="InterPro"/>
</dbReference>
<evidence type="ECO:0000313" key="2">
    <source>
        <dbReference type="Proteomes" id="UP000031512"/>
    </source>
</evidence>
<dbReference type="Pfam" id="PF01459">
    <property type="entry name" value="Porin_3"/>
    <property type="match status" value="1"/>
</dbReference>
<reference evidence="1 2" key="1">
    <citation type="journal article" date="2012" name="BMC Genomics">
        <title>Comparative genomic analysis and phylogenetic position of Theileria equi.</title>
        <authorList>
            <person name="Kappmeyer L.S."/>
            <person name="Thiagarajan M."/>
            <person name="Herndon D.R."/>
            <person name="Ramsay J.D."/>
            <person name="Caler E."/>
            <person name="Djikeng A."/>
            <person name="Gillespie J.J."/>
            <person name="Lau A.O."/>
            <person name="Roalson E.H."/>
            <person name="Silva J.C."/>
            <person name="Silva M.G."/>
            <person name="Suarez C.E."/>
            <person name="Ueti M.W."/>
            <person name="Nene V.M."/>
            <person name="Mealey R.H."/>
            <person name="Knowles D.P."/>
            <person name="Brayton K.A."/>
        </authorList>
    </citation>
    <scope>NUCLEOTIDE SEQUENCE [LARGE SCALE GENOMIC DNA]</scope>
    <source>
        <strain evidence="1 2">WA</strain>
    </source>
</reference>
<dbReference type="eggNOG" id="ENOG502SBP0">
    <property type="taxonomic scope" value="Eukaryota"/>
</dbReference>
<name>L1LDJ8_THEEQ</name>
<comment type="caution">
    <text evidence="1">The sequence shown here is derived from an EMBL/GenBank/DDBJ whole genome shotgun (WGS) entry which is preliminary data.</text>
</comment>
<keyword evidence="2" id="KW-1185">Reference proteome</keyword>
<dbReference type="InterPro" id="IPR023614">
    <property type="entry name" value="Porin_dom_sf"/>
</dbReference>
<organism evidence="1 2">
    <name type="scientific">Theileria equi strain WA</name>
    <dbReference type="NCBI Taxonomy" id="1537102"/>
    <lineage>
        <taxon>Eukaryota</taxon>
        <taxon>Sar</taxon>
        <taxon>Alveolata</taxon>
        <taxon>Apicomplexa</taxon>
        <taxon>Aconoidasida</taxon>
        <taxon>Piroplasmida</taxon>
        <taxon>Theileriidae</taxon>
        <taxon>Theileria</taxon>
    </lineage>
</organism>
<dbReference type="EMBL" id="ACOU01000003">
    <property type="protein sequence ID" value="EKX73426.1"/>
    <property type="molecule type" value="Genomic_DNA"/>
</dbReference>
<evidence type="ECO:0000313" key="1">
    <source>
        <dbReference type="EMBL" id="EKX73426.1"/>
    </source>
</evidence>
<dbReference type="AlphaFoldDB" id="L1LDJ8"/>
<dbReference type="OrthoDB" id="7827681at2759"/>
<dbReference type="RefSeq" id="XP_004832878.1">
    <property type="nucleotide sequence ID" value="XM_004832821.1"/>
</dbReference>
<proteinExistence type="predicted"/>
<accession>L1LDJ8</accession>
<dbReference type="GeneID" id="15803033"/>
<dbReference type="Gene3D" id="2.40.160.10">
    <property type="entry name" value="Porin"/>
    <property type="match status" value="1"/>
</dbReference>
<gene>
    <name evidence="1" type="ORF">BEWA_054830</name>
</gene>
<dbReference type="KEGG" id="beq:BEWA_054830"/>
<dbReference type="Proteomes" id="UP000031512">
    <property type="component" value="Unassembled WGS sequence"/>
</dbReference>